<feature type="region of interest" description="Disordered" evidence="1">
    <location>
        <begin position="1"/>
        <end position="58"/>
    </location>
</feature>
<dbReference type="EMBL" id="FNOT01000017">
    <property type="protein sequence ID" value="SDZ03883.1"/>
    <property type="molecule type" value="Genomic_DNA"/>
</dbReference>
<evidence type="ECO:0000313" key="2">
    <source>
        <dbReference type="EMBL" id="SDZ03883.1"/>
    </source>
</evidence>
<sequence>MPDTAGTGDTPVVVGVRSGTSPDRADVARAGRESGTGGATLTGAPGEPATPWRAGRER</sequence>
<proteinExistence type="predicted"/>
<reference evidence="3" key="1">
    <citation type="submission" date="2016-10" db="EMBL/GenBank/DDBJ databases">
        <authorList>
            <person name="Varghese N."/>
            <person name="Submissions S."/>
        </authorList>
    </citation>
    <scope>NUCLEOTIDE SEQUENCE [LARGE SCALE GENOMIC DNA]</scope>
    <source>
        <strain evidence="3">DSM 45422</strain>
    </source>
</reference>
<dbReference type="STRING" id="1137993.SAMN05660209_04453"/>
<dbReference type="AlphaFoldDB" id="A0A1H3PSG0"/>
<protein>
    <submittedName>
        <fullName evidence="2">Uncharacterized protein</fullName>
    </submittedName>
</protein>
<gene>
    <name evidence="2" type="ORF">SAMN05660209_04453</name>
</gene>
<feature type="compositionally biased region" description="Low complexity" evidence="1">
    <location>
        <begin position="41"/>
        <end position="51"/>
    </location>
</feature>
<name>A0A1H3PSG0_9ACTN</name>
<evidence type="ECO:0000256" key="1">
    <source>
        <dbReference type="SAM" id="MobiDB-lite"/>
    </source>
</evidence>
<organism evidence="2 3">
    <name type="scientific">Geodermatophilus africanus</name>
    <dbReference type="NCBI Taxonomy" id="1137993"/>
    <lineage>
        <taxon>Bacteria</taxon>
        <taxon>Bacillati</taxon>
        <taxon>Actinomycetota</taxon>
        <taxon>Actinomycetes</taxon>
        <taxon>Geodermatophilales</taxon>
        <taxon>Geodermatophilaceae</taxon>
        <taxon>Geodermatophilus</taxon>
    </lineage>
</organism>
<keyword evidence="3" id="KW-1185">Reference proteome</keyword>
<accession>A0A1H3PSG0</accession>
<evidence type="ECO:0000313" key="3">
    <source>
        <dbReference type="Proteomes" id="UP000198921"/>
    </source>
</evidence>
<feature type="compositionally biased region" description="Basic and acidic residues" evidence="1">
    <location>
        <begin position="23"/>
        <end position="32"/>
    </location>
</feature>
<dbReference type="Proteomes" id="UP000198921">
    <property type="component" value="Unassembled WGS sequence"/>
</dbReference>